<evidence type="ECO:0000256" key="2">
    <source>
        <dbReference type="ARBA" id="ARBA00022801"/>
    </source>
</evidence>
<dbReference type="eggNOG" id="COG0388">
    <property type="taxonomic scope" value="Bacteria"/>
</dbReference>
<dbReference type="Proteomes" id="UP000029577">
    <property type="component" value="Unassembled WGS sequence"/>
</dbReference>
<protein>
    <recommendedName>
        <fullName evidence="3">CN hydrolase domain-containing protein</fullName>
    </recommendedName>
</protein>
<dbReference type="Pfam" id="PF00795">
    <property type="entry name" value="CN_hydrolase"/>
    <property type="match status" value="1"/>
</dbReference>
<reference evidence="4" key="1">
    <citation type="submission" date="2014-12" db="EMBL/GenBank/DDBJ databases">
        <title>The draft genome of the Tatumella morbirosei type strain, LMG23360T isolated from pineapple rot.</title>
        <authorList>
            <person name="Smits T.H."/>
            <person name="Palmer M."/>
            <person name="Venter S.N."/>
            <person name="Duffy B."/>
            <person name="Steenkamp E.T."/>
            <person name="Chan W.Y."/>
            <person name="Coutinho T.A."/>
            <person name="Coetzee M.P."/>
            <person name="De Maayer P."/>
        </authorList>
    </citation>
    <scope>NUCLEOTIDE SEQUENCE [LARGE SCALE GENOMIC DNA]</scope>
    <source>
        <strain evidence="4">LMG 23360</strain>
    </source>
</reference>
<dbReference type="PROSITE" id="PS50263">
    <property type="entry name" value="CN_HYDROLASE"/>
    <property type="match status" value="1"/>
</dbReference>
<dbReference type="InterPro" id="IPR001110">
    <property type="entry name" value="UPF0012_CS"/>
</dbReference>
<comment type="caution">
    <text evidence="4">The sequence shown here is derived from an EMBL/GenBank/DDBJ whole genome shotgun (WGS) entry which is preliminary data.</text>
</comment>
<evidence type="ECO:0000256" key="1">
    <source>
        <dbReference type="ARBA" id="ARBA00010613"/>
    </source>
</evidence>
<dbReference type="InterPro" id="IPR003010">
    <property type="entry name" value="C-N_Hydrolase"/>
</dbReference>
<evidence type="ECO:0000259" key="3">
    <source>
        <dbReference type="PROSITE" id="PS50263"/>
    </source>
</evidence>
<dbReference type="PANTHER" id="PTHR43674:SF2">
    <property type="entry name" value="BETA-UREIDOPROPIONASE"/>
    <property type="match status" value="1"/>
</dbReference>
<dbReference type="CDD" id="cd07576">
    <property type="entry name" value="R-amidase_like"/>
    <property type="match status" value="1"/>
</dbReference>
<dbReference type="OrthoDB" id="9803803at2"/>
<proteinExistence type="inferred from homology"/>
<dbReference type="InterPro" id="IPR036526">
    <property type="entry name" value="C-N_Hydrolase_sf"/>
</dbReference>
<evidence type="ECO:0000313" key="4">
    <source>
        <dbReference type="EMBL" id="KGD76720.1"/>
    </source>
</evidence>
<sequence>MKIAIWQAQSSYCDYDANLVRLSHALKQAKAQQAELLITPEMFMSGYVLRHHLPALADSFPLTALQALAREQQMAMVITGPLAENGNIYNAAWLISDQGDVLAVYRKTHLFGELDKQQFTAGDEPVCIAHYKGLNIAMLICYDVEFPETVRAAARAGAHLIAVATAQMKPFTFVNQHLIATRAWENQLYVAYVNQIGSEQHLEYVGLSLVAAPDGSVISQASEAEEQLLCAEIDPLQVVRAQRDNPYLKDLRTDIF</sequence>
<dbReference type="InterPro" id="IPR050345">
    <property type="entry name" value="Aliph_Amidase/BUP"/>
</dbReference>
<dbReference type="EMBL" id="JPKR02000001">
    <property type="protein sequence ID" value="KGD76720.1"/>
    <property type="molecule type" value="Genomic_DNA"/>
</dbReference>
<dbReference type="RefSeq" id="WP_038017139.1">
    <property type="nucleotide sequence ID" value="NZ_JPKR02000001.1"/>
</dbReference>
<dbReference type="AlphaFoldDB" id="A0A095VQ06"/>
<name>A0A095VQ06_9GAMM</name>
<keyword evidence="2" id="KW-0378">Hydrolase</keyword>
<dbReference type="GO" id="GO:0016811">
    <property type="term" value="F:hydrolase activity, acting on carbon-nitrogen (but not peptide) bonds, in linear amides"/>
    <property type="evidence" value="ECO:0007669"/>
    <property type="project" value="UniProtKB-ARBA"/>
</dbReference>
<dbReference type="InterPro" id="IPR044083">
    <property type="entry name" value="RamA-like"/>
</dbReference>
<dbReference type="PROSITE" id="PS01227">
    <property type="entry name" value="UPF0012"/>
    <property type="match status" value="1"/>
</dbReference>
<comment type="similarity">
    <text evidence="1">Belongs to the carbon-nitrogen hydrolase superfamily. NIT1/NIT2 family.</text>
</comment>
<feature type="domain" description="CN hydrolase" evidence="3">
    <location>
        <begin position="1"/>
        <end position="235"/>
    </location>
</feature>
<dbReference type="SUPFAM" id="SSF56317">
    <property type="entry name" value="Carbon-nitrogen hydrolase"/>
    <property type="match status" value="1"/>
</dbReference>
<dbReference type="PANTHER" id="PTHR43674">
    <property type="entry name" value="NITRILASE C965.09-RELATED"/>
    <property type="match status" value="1"/>
</dbReference>
<evidence type="ECO:0000313" key="5">
    <source>
        <dbReference type="Proteomes" id="UP000029577"/>
    </source>
</evidence>
<accession>A0A095VQ06</accession>
<organism evidence="4 5">
    <name type="scientific">Tatumella morbirosei</name>
    <dbReference type="NCBI Taxonomy" id="642227"/>
    <lineage>
        <taxon>Bacteria</taxon>
        <taxon>Pseudomonadati</taxon>
        <taxon>Pseudomonadota</taxon>
        <taxon>Gammaproteobacteria</taxon>
        <taxon>Enterobacterales</taxon>
        <taxon>Erwiniaceae</taxon>
        <taxon>Tatumella</taxon>
    </lineage>
</organism>
<gene>
    <name evidence="4" type="ORF">HA49_04320</name>
</gene>
<dbReference type="STRING" id="642227.HA49_04320"/>
<keyword evidence="5" id="KW-1185">Reference proteome</keyword>
<dbReference type="Gene3D" id="3.60.110.10">
    <property type="entry name" value="Carbon-nitrogen hydrolase"/>
    <property type="match status" value="1"/>
</dbReference>